<evidence type="ECO:0000313" key="1">
    <source>
        <dbReference type="EMBL" id="MCT4371310.1"/>
    </source>
</evidence>
<dbReference type="CDD" id="cd00198">
    <property type="entry name" value="vWFA"/>
    <property type="match status" value="1"/>
</dbReference>
<gene>
    <name evidence="1" type="ORF">CLG85_013680</name>
</gene>
<dbReference type="InterPro" id="IPR036465">
    <property type="entry name" value="vWFA_dom_sf"/>
</dbReference>
<dbReference type="InterPro" id="IPR008912">
    <property type="entry name" value="Uncharacterised_CoxE"/>
</dbReference>
<dbReference type="Proteomes" id="UP000217448">
    <property type="component" value="Unassembled WGS sequence"/>
</dbReference>
<sequence>ARDLARAIRDRRSRRRRQARRGSELDMRRILRASLARGGEPLDLHRRARPERPMRIVALCDVSGSMTVYARVFLAFIKGLVDADTTADAYLFHTRLMRITPALRDRDTLRAAGRLSLMAEGFGGGTDIGASLGTFVEAHAAKALSRRTVVLILSDGYCTGRPEALAAALARIRRRAGRIVWLNPLLGWQGYAPVAVAIAAALPHLDAHLPANTIEALAALEPEFARL</sequence>
<proteinExistence type="predicted"/>
<accession>A0ABT2KL60</accession>
<dbReference type="EMBL" id="NTHN02000024">
    <property type="protein sequence ID" value="MCT4371310.1"/>
    <property type="molecule type" value="Genomic_DNA"/>
</dbReference>
<dbReference type="PANTHER" id="PTHR39338">
    <property type="entry name" value="BLL5662 PROTEIN-RELATED"/>
    <property type="match status" value="1"/>
</dbReference>
<comment type="caution">
    <text evidence="1">The sequence shown here is derived from an EMBL/GenBank/DDBJ whole genome shotgun (WGS) entry which is preliminary data.</text>
</comment>
<dbReference type="Pfam" id="PF05762">
    <property type="entry name" value="VWA_CoxE"/>
    <property type="match status" value="1"/>
</dbReference>
<protein>
    <submittedName>
        <fullName evidence="1">VWA domain-containing protein</fullName>
    </submittedName>
</protein>
<dbReference type="RefSeq" id="WP_260349144.1">
    <property type="nucleotide sequence ID" value="NZ_NTHN02000024.1"/>
</dbReference>
<organism evidence="1 2">
    <name type="scientific">Alloyangia mangrovi</name>
    <dbReference type="NCBI Taxonomy" id="1779329"/>
    <lineage>
        <taxon>Bacteria</taxon>
        <taxon>Pseudomonadati</taxon>
        <taxon>Pseudomonadota</taxon>
        <taxon>Alphaproteobacteria</taxon>
        <taxon>Rhodobacterales</taxon>
        <taxon>Roseobacteraceae</taxon>
        <taxon>Alloyangia</taxon>
    </lineage>
</organism>
<dbReference type="Gene3D" id="3.40.50.410">
    <property type="entry name" value="von Willebrand factor, type A domain"/>
    <property type="match status" value="1"/>
</dbReference>
<keyword evidence="2" id="KW-1185">Reference proteome</keyword>
<reference evidence="2" key="1">
    <citation type="submission" date="2023-07" db="EMBL/GenBank/DDBJ databases">
        <title>Yangia mangrovi SAOS 153D genome.</title>
        <authorList>
            <person name="Verma A."/>
            <person name="Pal Y."/>
            <person name="Sundharam S."/>
            <person name="Bisht B."/>
            <person name="Srinivasan K."/>
        </authorList>
    </citation>
    <scope>NUCLEOTIDE SEQUENCE [LARGE SCALE GENOMIC DNA]</scope>
    <source>
        <strain evidence="2">SAOS 153D</strain>
    </source>
</reference>
<evidence type="ECO:0000313" key="2">
    <source>
        <dbReference type="Proteomes" id="UP000217448"/>
    </source>
</evidence>
<dbReference type="SUPFAM" id="SSF53300">
    <property type="entry name" value="vWA-like"/>
    <property type="match status" value="1"/>
</dbReference>
<dbReference type="PANTHER" id="PTHR39338:SF6">
    <property type="entry name" value="BLL5662 PROTEIN"/>
    <property type="match status" value="1"/>
</dbReference>
<feature type="non-terminal residue" evidence="1">
    <location>
        <position position="1"/>
    </location>
</feature>
<name>A0ABT2KL60_9RHOB</name>